<evidence type="ECO:0000313" key="3">
    <source>
        <dbReference type="Proteomes" id="UP000253689"/>
    </source>
</evidence>
<accession>A0A345DMQ9</accession>
<protein>
    <submittedName>
        <fullName evidence="2">Uncharacterized protein</fullName>
    </submittedName>
</protein>
<organism evidence="2 3">
    <name type="scientific">Spiroplasma phoeniceum P40</name>
    <dbReference type="NCBI Taxonomy" id="1276259"/>
    <lineage>
        <taxon>Bacteria</taxon>
        <taxon>Bacillati</taxon>
        <taxon>Mycoplasmatota</taxon>
        <taxon>Mollicutes</taxon>
        <taxon>Entomoplasmatales</taxon>
        <taxon>Spiroplasmataceae</taxon>
        <taxon>Spiroplasma</taxon>
    </lineage>
</organism>
<reference evidence="3" key="1">
    <citation type="submission" date="2018-07" db="EMBL/GenBank/DDBJ databases">
        <title>Complete Genome Sequence of Spiroplasma phoeniceum.</title>
        <authorList>
            <person name="Davis R.E."/>
            <person name="Shao J.Y."/>
            <person name="Zhao Y."/>
            <person name="Silver A."/>
            <person name="Stump z."/>
            <person name="Gasparich G."/>
        </authorList>
    </citation>
    <scope>NUCLEOTIDE SEQUENCE [LARGE SCALE GENOMIC DNA]</scope>
    <source>
        <strain evidence="3">P40</strain>
    </source>
</reference>
<evidence type="ECO:0000313" key="2">
    <source>
        <dbReference type="EMBL" id="AXF95497.1"/>
    </source>
</evidence>
<dbReference type="RefSeq" id="WP_245938467.1">
    <property type="nucleotide sequence ID" value="NZ_CP031088.1"/>
</dbReference>
<sequence>MNTLLKYITLAGLAAVSVATATSLPILETNSNTAISSSSLLQDAVTIEEKAAKAIANQLRLEPADGSSLTEGQKLNEAKEVIFNHIDSVKADAIASIENYMDAREITKDINNLTIDNLEIPKGDTKSLKIGYQTI</sequence>
<keyword evidence="1" id="KW-0732">Signal</keyword>
<keyword evidence="3" id="KW-1185">Reference proteome</keyword>
<feature type="chain" id="PRO_5016649472" evidence="1">
    <location>
        <begin position="22"/>
        <end position="135"/>
    </location>
</feature>
<dbReference type="KEGG" id="sphh:SDAV_00503"/>
<gene>
    <name evidence="2" type="ORF">SDAV_00503</name>
</gene>
<feature type="signal peptide" evidence="1">
    <location>
        <begin position="1"/>
        <end position="21"/>
    </location>
</feature>
<proteinExistence type="predicted"/>
<dbReference type="AlphaFoldDB" id="A0A345DMQ9"/>
<name>A0A345DMQ9_9MOLU</name>
<dbReference type="EMBL" id="CP031088">
    <property type="protein sequence ID" value="AXF95497.1"/>
    <property type="molecule type" value="Genomic_DNA"/>
</dbReference>
<dbReference type="Proteomes" id="UP000253689">
    <property type="component" value="Chromosome"/>
</dbReference>
<evidence type="ECO:0000256" key="1">
    <source>
        <dbReference type="SAM" id="SignalP"/>
    </source>
</evidence>